<feature type="transmembrane region" description="Helical" evidence="7">
    <location>
        <begin position="64"/>
        <end position="88"/>
    </location>
</feature>
<dbReference type="PANTHER" id="PTHR30221:SF1">
    <property type="entry name" value="SMALL-CONDUCTANCE MECHANOSENSITIVE CHANNEL"/>
    <property type="match status" value="1"/>
</dbReference>
<name>A0AA96Y6H8_9CYAN</name>
<protein>
    <submittedName>
        <fullName evidence="9">Mechanosensitive ion channel</fullName>
    </submittedName>
</protein>
<keyword evidence="3 7" id="KW-0812">Transmembrane</keyword>
<evidence type="ECO:0000256" key="6">
    <source>
        <dbReference type="SAM" id="Coils"/>
    </source>
</evidence>
<dbReference type="GO" id="GO:0016020">
    <property type="term" value="C:membrane"/>
    <property type="evidence" value="ECO:0007669"/>
    <property type="project" value="UniProtKB-SubCell"/>
</dbReference>
<dbReference type="EMBL" id="CP053540">
    <property type="protein sequence ID" value="WOB45782.1"/>
    <property type="molecule type" value="Genomic_DNA"/>
</dbReference>
<evidence type="ECO:0000256" key="2">
    <source>
        <dbReference type="ARBA" id="ARBA00008017"/>
    </source>
</evidence>
<dbReference type="InterPro" id="IPR006685">
    <property type="entry name" value="MscS_channel_2nd"/>
</dbReference>
<evidence type="ECO:0000256" key="7">
    <source>
        <dbReference type="SAM" id="Phobius"/>
    </source>
</evidence>
<proteinExistence type="inferred from homology"/>
<dbReference type="InterPro" id="IPR023408">
    <property type="entry name" value="MscS_beta-dom_sf"/>
</dbReference>
<reference evidence="9" key="1">
    <citation type="submission" date="2020-05" db="EMBL/GenBank/DDBJ databases">
        <authorList>
            <person name="Zhu T."/>
            <person name="Keshari N."/>
            <person name="Lu X."/>
        </authorList>
    </citation>
    <scope>NUCLEOTIDE SEQUENCE</scope>
    <source>
        <strain evidence="9">NK1-22</strain>
    </source>
</reference>
<dbReference type="Gene3D" id="2.30.30.60">
    <property type="match status" value="1"/>
</dbReference>
<dbReference type="Gene3D" id="1.10.287.1260">
    <property type="match status" value="1"/>
</dbReference>
<keyword evidence="6" id="KW-0175">Coiled coil</keyword>
<comment type="similarity">
    <text evidence="2">Belongs to the MscS (TC 1.A.23) family.</text>
</comment>
<evidence type="ECO:0000256" key="4">
    <source>
        <dbReference type="ARBA" id="ARBA00022989"/>
    </source>
</evidence>
<evidence type="ECO:0000256" key="1">
    <source>
        <dbReference type="ARBA" id="ARBA00004141"/>
    </source>
</evidence>
<sequence length="514" mass="58503">MAAALYGLVFVVLRSVFRRLDFELGIAILNLARIPALVILIFGSLRLALNFLAPSTALLWLGRFCAALLVAAFTFLVGQLFTQAAVYYLKGFAEKSEAAWDDVLIPILETIIPPLIYVFGAFFFLQSLGIDLTGLWVAFGGITFVLGFALKDILANFFSGLVLLIDTPFQFGDMVRLPDGSTAVIKKVGLRVTHLYVIDNYCEVYIPNAELEKRDIVNLSRPTPHYAYSLDVSVRVDADPVATTNILSEIVNGHPDILGDLDEKLRCLDSFFGLKQAENGEISKVEAGRLRLLAYKTLNDQLQLVESKLEALIANIRLLEKGGLRKDELRNLAGDFQTILSLFGLRLVGDRPERNRPEKKGRSHLQEEPETLLANTTIGLIRALYQAWLKDPDLTPEDEQLLPQEWEQKIEVLKLKLGRLHQKLMSSGQDETRLDDYTYSFLTWLRDNFKESQTIWKEPQVRMTDIQGNAMQFTIRFYVDNIKLEHWFRGNRVTNEVRREIVRRLRQAYILHLL</sequence>
<keyword evidence="5 7" id="KW-0472">Membrane</keyword>
<feature type="domain" description="Mechanosensitive ion channel MscS" evidence="8">
    <location>
        <begin position="152"/>
        <end position="221"/>
    </location>
</feature>
<gene>
    <name evidence="9" type="ORF">HNI00_12955</name>
</gene>
<dbReference type="Pfam" id="PF00924">
    <property type="entry name" value="MS_channel_2nd"/>
    <property type="match status" value="1"/>
</dbReference>
<evidence type="ECO:0000259" key="8">
    <source>
        <dbReference type="Pfam" id="PF00924"/>
    </source>
</evidence>
<dbReference type="SUPFAM" id="SSF50182">
    <property type="entry name" value="Sm-like ribonucleoproteins"/>
    <property type="match status" value="1"/>
</dbReference>
<evidence type="ECO:0000256" key="3">
    <source>
        <dbReference type="ARBA" id="ARBA00022692"/>
    </source>
</evidence>
<dbReference type="InterPro" id="IPR011014">
    <property type="entry name" value="MscS_channel_TM-2"/>
</dbReference>
<comment type="subcellular location">
    <subcellularLocation>
        <location evidence="1">Membrane</location>
        <topology evidence="1">Multi-pass membrane protein</topology>
    </subcellularLocation>
</comment>
<dbReference type="AlphaFoldDB" id="A0AA96Y6H8"/>
<dbReference type="PANTHER" id="PTHR30221">
    <property type="entry name" value="SMALL-CONDUCTANCE MECHANOSENSITIVE CHANNEL"/>
    <property type="match status" value="1"/>
</dbReference>
<organism evidence="9">
    <name type="scientific">Thermoleptolyngbya oregonensis NK1-22</name>
    <dbReference type="NCBI Taxonomy" id="2547457"/>
    <lineage>
        <taxon>Bacteria</taxon>
        <taxon>Bacillati</taxon>
        <taxon>Cyanobacteriota</taxon>
        <taxon>Cyanophyceae</taxon>
        <taxon>Oculatellales</taxon>
        <taxon>Oculatellaceae</taxon>
        <taxon>Thermoleptolyngbya</taxon>
    </lineage>
</organism>
<feature type="transmembrane region" description="Helical" evidence="7">
    <location>
        <begin position="34"/>
        <end position="52"/>
    </location>
</feature>
<accession>A0AA96Y6H8</accession>
<feature type="coiled-coil region" evidence="6">
    <location>
        <begin position="295"/>
        <end position="322"/>
    </location>
</feature>
<feature type="transmembrane region" description="Helical" evidence="7">
    <location>
        <begin position="132"/>
        <end position="150"/>
    </location>
</feature>
<feature type="transmembrane region" description="Helical" evidence="7">
    <location>
        <begin position="103"/>
        <end position="125"/>
    </location>
</feature>
<evidence type="ECO:0000313" key="9">
    <source>
        <dbReference type="EMBL" id="WOB45782.1"/>
    </source>
</evidence>
<dbReference type="SUPFAM" id="SSF82861">
    <property type="entry name" value="Mechanosensitive channel protein MscS (YggB), transmembrane region"/>
    <property type="match status" value="1"/>
</dbReference>
<keyword evidence="4 7" id="KW-1133">Transmembrane helix</keyword>
<dbReference type="InterPro" id="IPR045275">
    <property type="entry name" value="MscS_archaea/bacteria_type"/>
</dbReference>
<dbReference type="KEGG" id="tog:HNI00_12955"/>
<dbReference type="GO" id="GO:0008381">
    <property type="term" value="F:mechanosensitive monoatomic ion channel activity"/>
    <property type="evidence" value="ECO:0007669"/>
    <property type="project" value="InterPro"/>
</dbReference>
<evidence type="ECO:0000256" key="5">
    <source>
        <dbReference type="ARBA" id="ARBA00023136"/>
    </source>
</evidence>
<dbReference type="InterPro" id="IPR010920">
    <property type="entry name" value="LSM_dom_sf"/>
</dbReference>